<evidence type="ECO:0000313" key="6">
    <source>
        <dbReference type="EMBL" id="KAH3675404.1"/>
    </source>
</evidence>
<accession>A0A9P8PQC2</accession>
<dbReference type="GO" id="GO:0003677">
    <property type="term" value="F:DNA binding"/>
    <property type="evidence" value="ECO:0007669"/>
    <property type="project" value="InterPro"/>
</dbReference>
<dbReference type="Pfam" id="PF00172">
    <property type="entry name" value="Zn_clus"/>
    <property type="match status" value="1"/>
</dbReference>
<dbReference type="InterPro" id="IPR036864">
    <property type="entry name" value="Zn2-C6_fun-type_DNA-bd_sf"/>
</dbReference>
<evidence type="ECO:0000256" key="3">
    <source>
        <dbReference type="ARBA" id="ARBA00023242"/>
    </source>
</evidence>
<dbReference type="SMART" id="SM00906">
    <property type="entry name" value="Fungal_trans"/>
    <property type="match status" value="1"/>
</dbReference>
<sequence>MEKITKSKHKQNSRRSPGKKITRRRTVKSCQYCYYRKLKCDHGSPCQNCREFPDKCKYGFKETGTLRENSPVVMASDDTSIFQSRAFYPFLDPAINTPFLVKLNSTDNDTIHYGKNKNLKEVGHYDFFRPETDLSFSEIIDALPSRPESDHLVEVFWNTVDPMVPLLDRTQNISQYKLFWDQISKDPESLDFNYAVILFAIYFSSVISLEATSGEEQLAILYEDKYKYFSILEKIKSHLRYMVSPSMSCIVATVIVCQTGSINFKGTILHASVTLRAAETMGLHKDLLRYKAFDQMHHRERELQKRRLLWHSITYLETMSSVSTGLHSLSPFLESSVPFPSHNDYDFEKKTYTGPTNPYLMFAIARSVICPVLKRFMIYLNVVEEDRSEERLEDLRCYVKDIYDTFSDLIDRMNMCDPRLYSPEIIRWIAANIIIFGHRLYLLYKVCGMKTVPNSESVVYQSSAKSMTILDPEGRQDKQSVLKKLLSTSVPLDSDIVEVAVLLLYETSIRITVTDEICRFKWFVKNSNPFQYLLIVIRDIYNRPDYRLTFDELPEYMRKFVPQELLKGTEDVRVSVCSAVIHLLAELEVYWPAVSREIFHLIRDMASVAFEGKFAREFTHFNVDSFPLPDLLFDPEGTIFDIHSIENFLPV</sequence>
<dbReference type="Pfam" id="PF04082">
    <property type="entry name" value="Fungal_trans"/>
    <property type="match status" value="1"/>
</dbReference>
<protein>
    <recommendedName>
        <fullName evidence="5">Zn(2)-C6 fungal-type domain-containing protein</fullName>
    </recommendedName>
</protein>
<proteinExistence type="predicted"/>
<keyword evidence="3" id="KW-0539">Nucleus</keyword>
<dbReference type="Proteomes" id="UP000788993">
    <property type="component" value="Unassembled WGS sequence"/>
</dbReference>
<dbReference type="InterPro" id="IPR050613">
    <property type="entry name" value="Sec_Metabolite_Reg"/>
</dbReference>
<organism evidence="6 7">
    <name type="scientific">Ogataea polymorpha</name>
    <dbReference type="NCBI Taxonomy" id="460523"/>
    <lineage>
        <taxon>Eukaryota</taxon>
        <taxon>Fungi</taxon>
        <taxon>Dikarya</taxon>
        <taxon>Ascomycota</taxon>
        <taxon>Saccharomycotina</taxon>
        <taxon>Pichiomycetes</taxon>
        <taxon>Pichiales</taxon>
        <taxon>Pichiaceae</taxon>
        <taxon>Ogataea</taxon>
    </lineage>
</organism>
<dbReference type="PANTHER" id="PTHR31001:SF40">
    <property type="entry name" value="ZN(II)2CYS6 TRANSCRIPTION FACTOR (EUROFUNG)"/>
    <property type="match status" value="1"/>
</dbReference>
<gene>
    <name evidence="6" type="ORF">OGATHE_001744</name>
</gene>
<dbReference type="PANTHER" id="PTHR31001">
    <property type="entry name" value="UNCHARACTERIZED TRANSCRIPTIONAL REGULATORY PROTEIN"/>
    <property type="match status" value="1"/>
</dbReference>
<comment type="caution">
    <text evidence="6">The sequence shown here is derived from an EMBL/GenBank/DDBJ whole genome shotgun (WGS) entry which is preliminary data.</text>
</comment>
<dbReference type="InterPro" id="IPR007219">
    <property type="entry name" value="XnlR_reg_dom"/>
</dbReference>
<dbReference type="InterPro" id="IPR001138">
    <property type="entry name" value="Zn2Cys6_DnaBD"/>
</dbReference>
<evidence type="ECO:0000256" key="1">
    <source>
        <dbReference type="ARBA" id="ARBA00004123"/>
    </source>
</evidence>
<keyword evidence="2" id="KW-0479">Metal-binding</keyword>
<keyword evidence="7" id="KW-1185">Reference proteome</keyword>
<dbReference type="AlphaFoldDB" id="A0A9P8PQC2"/>
<name>A0A9P8PQC2_9ASCO</name>
<dbReference type="GO" id="GO:0005634">
    <property type="term" value="C:nucleus"/>
    <property type="evidence" value="ECO:0007669"/>
    <property type="project" value="UniProtKB-SubCell"/>
</dbReference>
<feature type="domain" description="Zn(2)-C6 fungal-type" evidence="5">
    <location>
        <begin position="29"/>
        <end position="58"/>
    </location>
</feature>
<evidence type="ECO:0000256" key="4">
    <source>
        <dbReference type="SAM" id="MobiDB-lite"/>
    </source>
</evidence>
<reference evidence="6" key="1">
    <citation type="journal article" date="2021" name="Open Biol.">
        <title>Shared evolutionary footprints suggest mitochondrial oxidative damage underlies multiple complex I losses in fungi.</title>
        <authorList>
            <person name="Schikora-Tamarit M.A."/>
            <person name="Marcet-Houben M."/>
            <person name="Nosek J."/>
            <person name="Gabaldon T."/>
        </authorList>
    </citation>
    <scope>NUCLEOTIDE SEQUENCE</scope>
    <source>
        <strain evidence="6">NCAIM Y.01608</strain>
    </source>
</reference>
<dbReference type="SUPFAM" id="SSF57701">
    <property type="entry name" value="Zn2/Cys6 DNA-binding domain"/>
    <property type="match status" value="1"/>
</dbReference>
<evidence type="ECO:0000313" key="7">
    <source>
        <dbReference type="Proteomes" id="UP000788993"/>
    </source>
</evidence>
<dbReference type="GO" id="GO:0008270">
    <property type="term" value="F:zinc ion binding"/>
    <property type="evidence" value="ECO:0007669"/>
    <property type="project" value="InterPro"/>
</dbReference>
<reference evidence="6" key="2">
    <citation type="submission" date="2021-01" db="EMBL/GenBank/DDBJ databases">
        <authorList>
            <person name="Schikora-Tamarit M.A."/>
        </authorList>
    </citation>
    <scope>NUCLEOTIDE SEQUENCE</scope>
    <source>
        <strain evidence="6">NCAIM Y.01608</strain>
    </source>
</reference>
<evidence type="ECO:0000256" key="2">
    <source>
        <dbReference type="ARBA" id="ARBA00022723"/>
    </source>
</evidence>
<dbReference type="GO" id="GO:0000981">
    <property type="term" value="F:DNA-binding transcription factor activity, RNA polymerase II-specific"/>
    <property type="evidence" value="ECO:0007669"/>
    <property type="project" value="InterPro"/>
</dbReference>
<comment type="subcellular location">
    <subcellularLocation>
        <location evidence="1">Nucleus</location>
    </subcellularLocation>
</comment>
<dbReference type="CDD" id="cd12148">
    <property type="entry name" value="fungal_TF_MHR"/>
    <property type="match status" value="1"/>
</dbReference>
<dbReference type="SMART" id="SM00066">
    <property type="entry name" value="GAL4"/>
    <property type="match status" value="1"/>
</dbReference>
<dbReference type="EMBL" id="JAEUBD010000382">
    <property type="protein sequence ID" value="KAH3675404.1"/>
    <property type="molecule type" value="Genomic_DNA"/>
</dbReference>
<dbReference type="PROSITE" id="PS50048">
    <property type="entry name" value="ZN2_CY6_FUNGAL_2"/>
    <property type="match status" value="1"/>
</dbReference>
<dbReference type="GO" id="GO:0006351">
    <property type="term" value="P:DNA-templated transcription"/>
    <property type="evidence" value="ECO:0007669"/>
    <property type="project" value="InterPro"/>
</dbReference>
<evidence type="ECO:0000259" key="5">
    <source>
        <dbReference type="PROSITE" id="PS50048"/>
    </source>
</evidence>
<dbReference type="Gene3D" id="4.10.240.10">
    <property type="entry name" value="Zn(2)-C6 fungal-type DNA-binding domain"/>
    <property type="match status" value="1"/>
</dbReference>
<dbReference type="CDD" id="cd00067">
    <property type="entry name" value="GAL4"/>
    <property type="match status" value="1"/>
</dbReference>
<feature type="region of interest" description="Disordered" evidence="4">
    <location>
        <begin position="1"/>
        <end position="23"/>
    </location>
</feature>